<dbReference type="InterPro" id="IPR036259">
    <property type="entry name" value="MFS_trans_sf"/>
</dbReference>
<feature type="transmembrane region" description="Helical" evidence="6">
    <location>
        <begin position="319"/>
        <end position="340"/>
    </location>
</feature>
<proteinExistence type="predicted"/>
<feature type="transmembrane region" description="Helical" evidence="6">
    <location>
        <begin position="86"/>
        <end position="107"/>
    </location>
</feature>
<keyword evidence="4 6" id="KW-1133">Transmembrane helix</keyword>
<keyword evidence="3 6" id="KW-0812">Transmembrane</keyword>
<protein>
    <recommendedName>
        <fullName evidence="8">Major facilitator superfamily (MFS) profile domain-containing protein</fullName>
    </recommendedName>
</protein>
<dbReference type="PANTHER" id="PTHR23513">
    <property type="entry name" value="INTEGRAL MEMBRANE EFFLUX PROTEIN-RELATED"/>
    <property type="match status" value="1"/>
</dbReference>
<feature type="transmembrane region" description="Helical" evidence="6">
    <location>
        <begin position="25"/>
        <end position="48"/>
    </location>
</feature>
<accession>A0A381VRD5</accession>
<dbReference type="Gene3D" id="1.20.1250.20">
    <property type="entry name" value="MFS general substrate transporter like domains"/>
    <property type="match status" value="2"/>
</dbReference>
<reference evidence="7" key="1">
    <citation type="submission" date="2018-05" db="EMBL/GenBank/DDBJ databases">
        <authorList>
            <person name="Lanie J.A."/>
            <person name="Ng W.-L."/>
            <person name="Kazmierczak K.M."/>
            <person name="Andrzejewski T.M."/>
            <person name="Davidsen T.M."/>
            <person name="Wayne K.J."/>
            <person name="Tettelin H."/>
            <person name="Glass J.I."/>
            <person name="Rusch D."/>
            <person name="Podicherti R."/>
            <person name="Tsui H.-C.T."/>
            <person name="Winkler M.E."/>
        </authorList>
    </citation>
    <scope>NUCLEOTIDE SEQUENCE</scope>
</reference>
<evidence type="ECO:0000256" key="5">
    <source>
        <dbReference type="ARBA" id="ARBA00023136"/>
    </source>
</evidence>
<dbReference type="SUPFAM" id="SSF103473">
    <property type="entry name" value="MFS general substrate transporter"/>
    <property type="match status" value="1"/>
</dbReference>
<keyword evidence="2" id="KW-1003">Cell membrane</keyword>
<feature type="transmembrane region" description="Helical" evidence="6">
    <location>
        <begin position="54"/>
        <end position="79"/>
    </location>
</feature>
<organism evidence="7">
    <name type="scientific">marine metagenome</name>
    <dbReference type="NCBI Taxonomy" id="408172"/>
    <lineage>
        <taxon>unclassified sequences</taxon>
        <taxon>metagenomes</taxon>
        <taxon>ecological metagenomes</taxon>
    </lineage>
</organism>
<name>A0A381VRD5_9ZZZZ</name>
<evidence type="ECO:0000256" key="3">
    <source>
        <dbReference type="ARBA" id="ARBA00022692"/>
    </source>
</evidence>
<evidence type="ECO:0000256" key="1">
    <source>
        <dbReference type="ARBA" id="ARBA00004651"/>
    </source>
</evidence>
<dbReference type="EMBL" id="UINC01009561">
    <property type="protein sequence ID" value="SVA42860.1"/>
    <property type="molecule type" value="Genomic_DNA"/>
</dbReference>
<evidence type="ECO:0000256" key="6">
    <source>
        <dbReference type="SAM" id="Phobius"/>
    </source>
</evidence>
<gene>
    <name evidence="7" type="ORF">METZ01_LOCUS95714</name>
</gene>
<comment type="subcellular location">
    <subcellularLocation>
        <location evidence="1">Cell membrane</location>
        <topology evidence="1">Multi-pass membrane protein</topology>
    </subcellularLocation>
</comment>
<evidence type="ECO:0000256" key="4">
    <source>
        <dbReference type="ARBA" id="ARBA00022989"/>
    </source>
</evidence>
<dbReference type="CDD" id="cd06173">
    <property type="entry name" value="MFS_MefA_like"/>
    <property type="match status" value="1"/>
</dbReference>
<feature type="transmembrane region" description="Helical" evidence="6">
    <location>
        <begin position="152"/>
        <end position="173"/>
    </location>
</feature>
<feature type="transmembrane region" description="Helical" evidence="6">
    <location>
        <begin position="294"/>
        <end position="312"/>
    </location>
</feature>
<dbReference type="InterPro" id="IPR011701">
    <property type="entry name" value="MFS"/>
</dbReference>
<evidence type="ECO:0000256" key="2">
    <source>
        <dbReference type="ARBA" id="ARBA00022475"/>
    </source>
</evidence>
<feature type="transmembrane region" description="Helical" evidence="6">
    <location>
        <begin position="368"/>
        <end position="392"/>
    </location>
</feature>
<dbReference type="GO" id="GO:0005886">
    <property type="term" value="C:plasma membrane"/>
    <property type="evidence" value="ECO:0007669"/>
    <property type="project" value="UniProtKB-SubCell"/>
</dbReference>
<keyword evidence="5 6" id="KW-0472">Membrane</keyword>
<dbReference type="PANTHER" id="PTHR23513:SF6">
    <property type="entry name" value="MAJOR FACILITATOR SUPERFAMILY ASSOCIATED DOMAIN-CONTAINING PROTEIN"/>
    <property type="match status" value="1"/>
</dbReference>
<feature type="transmembrane region" description="Helical" evidence="6">
    <location>
        <begin position="264"/>
        <end position="288"/>
    </location>
</feature>
<feature type="transmembrane region" description="Helical" evidence="6">
    <location>
        <begin position="179"/>
        <end position="198"/>
    </location>
</feature>
<dbReference type="AlphaFoldDB" id="A0A381VRD5"/>
<sequence>MALSLSHSLGLFMLLLFRKQNYRRFYYGLLFDDASMAVSAMLLGWIVLSVTNSAFWVGVTAGVSGVGMTLCSPVAGILIDRYNRRNLLLITQFSQMFLVAILGILALYEVIEVWQVLFFAFWAGAFHGVRYPCRMAMTLDLVGTENLLRGTAAYYFSMTVMGIVAPLVGGWLIGKEIYYGFGFIFLALLVSSLGFLNIRGVGAPQIASSNHLEDLIYGARYVTKNSAVRSLIFAELVVEFFGWSVESMLPVIARDRLGLDVQGLGVLMSVGTLGAAISIACMAVIPDVNNKGKLVVYGLFGLGFGLIAFAFSNQLLLSMALLAFAYGFGVVFDSGIATLLQTSVPNHMRGRVLGLQTLSWGFSESAGFYVGLITAIAGAPIVVALGGVVVVVNGARIARNIISIGAQTTSEIDE</sequence>
<dbReference type="Pfam" id="PF07690">
    <property type="entry name" value="MFS_1"/>
    <property type="match status" value="1"/>
</dbReference>
<evidence type="ECO:0000313" key="7">
    <source>
        <dbReference type="EMBL" id="SVA42860.1"/>
    </source>
</evidence>
<feature type="transmembrane region" description="Helical" evidence="6">
    <location>
        <begin position="113"/>
        <end position="131"/>
    </location>
</feature>
<dbReference type="GO" id="GO:0022857">
    <property type="term" value="F:transmembrane transporter activity"/>
    <property type="evidence" value="ECO:0007669"/>
    <property type="project" value="InterPro"/>
</dbReference>
<evidence type="ECO:0008006" key="8">
    <source>
        <dbReference type="Google" id="ProtNLM"/>
    </source>
</evidence>